<dbReference type="AlphaFoldDB" id="A0A1U7XZ45"/>
<feature type="compositionally biased region" description="Polar residues" evidence="1">
    <location>
        <begin position="1"/>
        <end position="13"/>
    </location>
</feature>
<feature type="compositionally biased region" description="Basic and acidic residues" evidence="1">
    <location>
        <begin position="24"/>
        <end position="43"/>
    </location>
</feature>
<feature type="region of interest" description="Disordered" evidence="1">
    <location>
        <begin position="159"/>
        <end position="200"/>
    </location>
</feature>
<proteinExistence type="predicted"/>
<keyword evidence="2" id="KW-1185">Reference proteome</keyword>
<reference evidence="2" key="1">
    <citation type="journal article" date="2013" name="Genome Biol.">
        <title>Reference genomes and transcriptomes of Nicotiana sylvestris and Nicotiana tomentosiformis.</title>
        <authorList>
            <person name="Sierro N."/>
            <person name="Battey J.N."/>
            <person name="Ouadi S."/>
            <person name="Bovet L."/>
            <person name="Goepfert S."/>
            <person name="Bakaher N."/>
            <person name="Peitsch M.C."/>
            <person name="Ivanov N.V."/>
        </authorList>
    </citation>
    <scope>NUCLEOTIDE SEQUENCE [LARGE SCALE GENOMIC DNA]</scope>
</reference>
<evidence type="ECO:0000313" key="3">
    <source>
        <dbReference type="RefSeq" id="XP_009797252.1"/>
    </source>
</evidence>
<protein>
    <submittedName>
        <fullName evidence="3">Eukaryotic translation initiation factor 5B-like</fullName>
    </submittedName>
</protein>
<feature type="region of interest" description="Disordered" evidence="1">
    <location>
        <begin position="1"/>
        <end position="75"/>
    </location>
</feature>
<evidence type="ECO:0000256" key="1">
    <source>
        <dbReference type="SAM" id="MobiDB-lite"/>
    </source>
</evidence>
<name>A0A1U7XZ45_NICSY</name>
<accession>A0A1U7XZ45</accession>
<dbReference type="Proteomes" id="UP000189701">
    <property type="component" value="Unplaced"/>
</dbReference>
<dbReference type="OrthoDB" id="10478038at2759"/>
<reference evidence="3" key="2">
    <citation type="submission" date="2025-08" db="UniProtKB">
        <authorList>
            <consortium name="RefSeq"/>
        </authorList>
    </citation>
    <scope>IDENTIFICATION</scope>
    <source>
        <tissue evidence="3">Leaf</tissue>
    </source>
</reference>
<organism evidence="2 3">
    <name type="scientific">Nicotiana sylvestris</name>
    <name type="common">Wood tobacco</name>
    <name type="synonym">South American tobacco</name>
    <dbReference type="NCBI Taxonomy" id="4096"/>
    <lineage>
        <taxon>Eukaryota</taxon>
        <taxon>Viridiplantae</taxon>
        <taxon>Streptophyta</taxon>
        <taxon>Embryophyta</taxon>
        <taxon>Tracheophyta</taxon>
        <taxon>Spermatophyta</taxon>
        <taxon>Magnoliopsida</taxon>
        <taxon>eudicotyledons</taxon>
        <taxon>Gunneridae</taxon>
        <taxon>Pentapetalae</taxon>
        <taxon>asterids</taxon>
        <taxon>lamiids</taxon>
        <taxon>Solanales</taxon>
        <taxon>Solanaceae</taxon>
        <taxon>Nicotianoideae</taxon>
        <taxon>Nicotianeae</taxon>
        <taxon>Nicotiana</taxon>
    </lineage>
</organism>
<sequence length="306" mass="33981">MANTSENPLSTPKLSLVESKSKKRNENLKASREEESQKSDESFKSATEGEETVSSETDQVMSGLKITPETIPEVATNSETRFVLKGTMVGVETTKLGKVGESGAMVVWSEEFAGEEKSVREIGGSGSGETAEGLVQLGKENVEETVPFEQETLADLLKKGNKKRKTASSIPVETLPTRGRATRSQKKQSEAELENALEESKRKVVAKGKKKVVESVEVIAIDEIDLALWDEEETRDVETKSVEPSTLAKRTRSVLKSRKVKIVDEEWSGEEEEEEEEESDIEKDKMVKFGKRTILKGRLLRDLEEE</sequence>
<gene>
    <name evidence="3" type="primary">LOC104243712</name>
</gene>
<dbReference type="RefSeq" id="XP_009797252.1">
    <property type="nucleotide sequence ID" value="XM_009798950.1"/>
</dbReference>
<evidence type="ECO:0000313" key="2">
    <source>
        <dbReference type="Proteomes" id="UP000189701"/>
    </source>
</evidence>